<feature type="transmembrane region" description="Helical" evidence="15">
    <location>
        <begin position="713"/>
        <end position="735"/>
    </location>
</feature>
<keyword evidence="6 16" id="KW-0732">Signal</keyword>
<dbReference type="GO" id="GO:0030301">
    <property type="term" value="P:cholesterol transport"/>
    <property type="evidence" value="ECO:0007669"/>
    <property type="project" value="UniProtKB-ARBA"/>
</dbReference>
<dbReference type="OMA" id="NIFIMVH"/>
<reference evidence="20" key="2">
    <citation type="submission" date="2025-04" db="UniProtKB">
        <authorList>
            <consortium name="RefSeq"/>
        </authorList>
    </citation>
    <scope>IDENTIFICATION</scope>
    <source>
        <strain evidence="20">DH4</strain>
        <tissue evidence="20">Whole body</tissue>
    </source>
</reference>
<dbReference type="PANTHER" id="PTHR45727">
    <property type="entry name" value="NPC INTRACELLULAR CHOLESTEROL TRANSPORTER 1"/>
    <property type="match status" value="1"/>
</dbReference>
<dbReference type="GO" id="GO:0030299">
    <property type="term" value="P:intestinal cholesterol absorption"/>
    <property type="evidence" value="ECO:0007669"/>
    <property type="project" value="TreeGrafter"/>
</dbReference>
<accession>A0A8B7KLP1</accession>
<keyword evidence="13" id="KW-0753">Steroid metabolism</keyword>
<feature type="transmembrane region" description="Helical" evidence="15">
    <location>
        <begin position="1085"/>
        <end position="1104"/>
    </location>
</feature>
<comment type="catalytic activity">
    <reaction evidence="14">
        <text>cholesterol(in) = cholesterol(out)</text>
        <dbReference type="Rhea" id="RHEA:39747"/>
        <dbReference type="ChEBI" id="CHEBI:16113"/>
    </reaction>
</comment>
<dbReference type="Pfam" id="PF12349">
    <property type="entry name" value="Sterol-sensing"/>
    <property type="match status" value="1"/>
</dbReference>
<dbReference type="InterPro" id="IPR053956">
    <property type="entry name" value="NPC1_MLD"/>
</dbReference>
<dbReference type="GO" id="GO:0015485">
    <property type="term" value="F:cholesterol binding"/>
    <property type="evidence" value="ECO:0007669"/>
    <property type="project" value="TreeGrafter"/>
</dbReference>
<dbReference type="Pfam" id="PF16414">
    <property type="entry name" value="NPC1_N"/>
    <property type="match status" value="1"/>
</dbReference>
<dbReference type="InterPro" id="IPR053958">
    <property type="entry name" value="HMGCR/SNAP/NPC1-like_SSD"/>
</dbReference>
<reference evidence="18" key="1">
    <citation type="submission" date="2021-01" db="UniProtKB">
        <authorList>
            <consortium name="EnsemblMetazoa"/>
        </authorList>
    </citation>
    <scope>IDENTIFICATION</scope>
    <source>
        <strain evidence="18">DH4</strain>
    </source>
</reference>
<keyword evidence="12" id="KW-0325">Glycoprotein</keyword>
<dbReference type="OrthoDB" id="6510177at2759"/>
<feature type="transmembrane region" description="Helical" evidence="15">
    <location>
        <begin position="1182"/>
        <end position="1201"/>
    </location>
</feature>
<feature type="transmembrane region" description="Helical" evidence="15">
    <location>
        <begin position="269"/>
        <end position="298"/>
    </location>
</feature>
<evidence type="ECO:0000256" key="7">
    <source>
        <dbReference type="ARBA" id="ARBA00022989"/>
    </source>
</evidence>
<keyword evidence="19" id="KW-1185">Reference proteome</keyword>
<keyword evidence="7 15" id="KW-1133">Transmembrane helix</keyword>
<dbReference type="GO" id="GO:0012505">
    <property type="term" value="C:endomembrane system"/>
    <property type="evidence" value="ECO:0007669"/>
    <property type="project" value="UniProtKB-SubCell"/>
</dbReference>
<evidence type="ECO:0000256" key="9">
    <source>
        <dbReference type="ARBA" id="ARBA00023136"/>
    </source>
</evidence>
<dbReference type="SUPFAM" id="SSF82866">
    <property type="entry name" value="Multidrug efflux transporter AcrB transmembrane domain"/>
    <property type="match status" value="2"/>
</dbReference>
<accession>A0A7M7INC9</accession>
<feature type="chain" id="PRO_5044660010" evidence="16">
    <location>
        <begin position="25"/>
        <end position="1240"/>
    </location>
</feature>
<evidence type="ECO:0000256" key="16">
    <source>
        <dbReference type="SAM" id="SignalP"/>
    </source>
</evidence>
<dbReference type="EnsemblMetazoa" id="XM_016913943">
    <property type="protein sequence ID" value="XP_016769432"/>
    <property type="gene ID" value="LOC408992"/>
</dbReference>
<evidence type="ECO:0000256" key="4">
    <source>
        <dbReference type="ARBA" id="ARBA00022548"/>
    </source>
</evidence>
<dbReference type="AlphaFoldDB" id="A0A7M7INC9"/>
<evidence type="ECO:0000256" key="13">
    <source>
        <dbReference type="ARBA" id="ARBA00023221"/>
    </source>
</evidence>
<evidence type="ECO:0000256" key="15">
    <source>
        <dbReference type="SAM" id="Phobius"/>
    </source>
</evidence>
<sequence>MNRRGLRFVLSSFLLCYALQLARCETDAYHCVWRGNCGFTELGVSRTCASNDPPEPIDPQSNSNLREKCPHYFEGKDSPELCCDADNVKTLIENLNMAESIFGRCPTCLKNVYKLLCDLVCSPEQSKFLRVTKTGNNYTTESGKRKEYVEEIEVYVEEEYMNKTYDSCKYVVMPQSGKLAMDLACGIYDASTCTPKLWYEYQGNPDQNIFVSFRMLFITELSSKNQSMKLWNASVKKCNEIYEGSSSCSCVDCPTSCPVVEIQKQNDSFLIFGLNGYGIVTAIAIVALILIFGIAYIINMTGFYSSVNHFLSSGKIFQIFFTVWGKIFAKYPIIILLIFVYIIVRLSFGIKYLSITSNPIEIWAAPTSRARIEKNYFDSHFQPFYRTEQVYIKSVGLDKIYHDTTTGHLEFGPIFNKEFLLAVYDLQHEILQLGQKEGEGLERICYAPVQNNFTGPVTLDLCTVQSVWGYFQNDLKFFNKVDNSSEYEINYLNHLYKCAQNEYNNECMAPFKGPVFPALAYGGFLREGEFNYAPEDYIKSTGIILSFLVKNSLNETVLQSALKWEQRFIDFMKEWDAKKRPKFMDVAYTTERSIEDELERSSRAEAITVVISYVIMFVYVSLALSEIKCSVKEYFANSKIMLSVGGVVIVIASVACSLGIFGYVGVPTTLLTIEVIPFLVLAVGVDNIFILIHTYEKNPKCDDETIHEHVGRILGEVGPSMLLTSISECLCFLIGTLSTMPAVNTFALYASVSILINFLLQITAFVCLLSLHERRFEKRYFDVLCCLKTKTDNFIIGQKFNIMHIIFERYYTPFLMKTPVRIIVLIIFFISLITHIVIVPQIGIGLEQKLSMPEDSYVLKYFEFMDDLLSMGPPVYFIVTPGLNYSNPTVQNIICGGQGCNSNSLYTQIYSASKQSAVSYLSKAASSWLDDYIDWSQISDCCKYFKANESFCPHSQFEGCDSCKINITDYNRPIAYDFRKYLPYFLQDIPDERCAKAGRAAYFDALNYKTDKDGLVDVRDSYFMGYHTPLKKSSDWYEALRFARTIANNITTMINNLGHEDVTVFPYSVFYVFYEQYLTIWRETLISLGYSLCVIFVVTLILTLSLFSAITVLLTVCMIIINIGGLMYWWHIELNAVSLVNLVVSVGISVEFCSHIIHSYLKSKKETKIERASDTLNHTGSSVFSGITLTKIIGIVVLAFAKTQIFEVFFFRMYLSIVVFGAAHGLIFLPVLLSFIGPSK</sequence>
<keyword evidence="8" id="KW-0443">Lipid metabolism</keyword>
<dbReference type="NCBIfam" id="TIGR00917">
    <property type="entry name" value="2A060601"/>
    <property type="match status" value="1"/>
</dbReference>
<feature type="transmembrane region" description="Helical" evidence="15">
    <location>
        <begin position="1136"/>
        <end position="1161"/>
    </location>
</feature>
<evidence type="ECO:0000313" key="19">
    <source>
        <dbReference type="Proteomes" id="UP000005203"/>
    </source>
</evidence>
<evidence type="ECO:0000256" key="14">
    <source>
        <dbReference type="ARBA" id="ARBA00034049"/>
    </source>
</evidence>
<dbReference type="FunFam" id="1.20.1640.10:FF:000010">
    <property type="entry name" value="NPC intracellular cholesterol transporter 1"/>
    <property type="match status" value="1"/>
</dbReference>
<evidence type="ECO:0000256" key="10">
    <source>
        <dbReference type="ARBA" id="ARBA00023157"/>
    </source>
</evidence>
<keyword evidence="10" id="KW-1015">Disulfide bond</keyword>
<dbReference type="Gene3D" id="1.20.1640.10">
    <property type="entry name" value="Multidrug efflux transporter AcrB transmembrane domain"/>
    <property type="match status" value="2"/>
</dbReference>
<feature type="transmembrane region" description="Helical" evidence="15">
    <location>
        <begin position="670"/>
        <end position="692"/>
    </location>
</feature>
<comment type="subcellular location">
    <subcellularLocation>
        <location evidence="1">Endomembrane system</location>
        <topology evidence="1">Multi-pass membrane protein</topology>
    </subcellularLocation>
</comment>
<evidence type="ECO:0000256" key="8">
    <source>
        <dbReference type="ARBA" id="ARBA00023098"/>
    </source>
</evidence>
<evidence type="ECO:0000256" key="12">
    <source>
        <dbReference type="ARBA" id="ARBA00023180"/>
    </source>
</evidence>
<dbReference type="InterPro" id="IPR004765">
    <property type="entry name" value="NPC1-like"/>
</dbReference>
<evidence type="ECO:0000313" key="20">
    <source>
        <dbReference type="RefSeq" id="XP_016769432.1"/>
    </source>
</evidence>
<evidence type="ECO:0000256" key="3">
    <source>
        <dbReference type="ARBA" id="ARBA00022448"/>
    </source>
</evidence>
<feature type="transmembrane region" description="Helical" evidence="15">
    <location>
        <begin position="606"/>
        <end position="624"/>
    </location>
</feature>
<evidence type="ECO:0000256" key="6">
    <source>
        <dbReference type="ARBA" id="ARBA00022729"/>
    </source>
</evidence>
<keyword evidence="3" id="KW-0813">Transport</keyword>
<feature type="transmembrane region" description="Helical" evidence="15">
    <location>
        <begin position="319"/>
        <end position="344"/>
    </location>
</feature>
<keyword evidence="11" id="KW-1207">Sterol metabolism</keyword>
<feature type="transmembrane region" description="Helical" evidence="15">
    <location>
        <begin position="747"/>
        <end position="771"/>
    </location>
</feature>
<keyword evidence="5 15" id="KW-0812">Transmembrane</keyword>
<dbReference type="Proteomes" id="UP000005203">
    <property type="component" value="Linkage group LG9"/>
</dbReference>
<evidence type="ECO:0000256" key="11">
    <source>
        <dbReference type="ARBA" id="ARBA00023166"/>
    </source>
</evidence>
<dbReference type="Pfam" id="PF22314">
    <property type="entry name" value="NPC1_MLD"/>
    <property type="match status" value="1"/>
</dbReference>
<evidence type="ECO:0000256" key="5">
    <source>
        <dbReference type="ARBA" id="ARBA00022692"/>
    </source>
</evidence>
<evidence type="ECO:0000259" key="17">
    <source>
        <dbReference type="PROSITE" id="PS50156"/>
    </source>
</evidence>
<dbReference type="PANTHER" id="PTHR45727:SF6">
    <property type="entry name" value="NPC INTRACELLULAR CHOLESTEROL TRANSPORTER 1 HOMOLOG 1B"/>
    <property type="match status" value="1"/>
</dbReference>
<feature type="signal peptide" evidence="16">
    <location>
        <begin position="1"/>
        <end position="24"/>
    </location>
</feature>
<dbReference type="GO" id="GO:0008203">
    <property type="term" value="P:cholesterol metabolic process"/>
    <property type="evidence" value="ECO:0007669"/>
    <property type="project" value="UniProtKB-KW"/>
</dbReference>
<dbReference type="InterPro" id="IPR032190">
    <property type="entry name" value="NPC1_N"/>
</dbReference>
<comment type="similarity">
    <text evidence="2">Belongs to the patched family.</text>
</comment>
<keyword evidence="9 15" id="KW-0472">Membrane</keyword>
<feature type="transmembrane region" description="Helical" evidence="15">
    <location>
        <begin position="644"/>
        <end position="664"/>
    </location>
</feature>
<dbReference type="GO" id="GO:0042632">
    <property type="term" value="P:cholesterol homeostasis"/>
    <property type="evidence" value="ECO:0007669"/>
    <property type="project" value="TreeGrafter"/>
</dbReference>
<dbReference type="GeneID" id="408992"/>
<keyword evidence="4" id="KW-0153">Cholesterol metabolism</keyword>
<dbReference type="GO" id="GO:0005319">
    <property type="term" value="F:lipid transporter activity"/>
    <property type="evidence" value="ECO:0007669"/>
    <property type="project" value="InterPro"/>
</dbReference>
<evidence type="ECO:0000256" key="1">
    <source>
        <dbReference type="ARBA" id="ARBA00004127"/>
    </source>
</evidence>
<proteinExistence type="inferred from homology"/>
<gene>
    <name evidence="18" type="primary">408992</name>
    <name evidence="20" type="synonym">LOC408992</name>
</gene>
<dbReference type="KEGG" id="ame:408992"/>
<dbReference type="FunFam" id="1.20.1640.10:FF:000008">
    <property type="entry name" value="NPC intracellular cholesterol transporter 1"/>
    <property type="match status" value="1"/>
</dbReference>
<protein>
    <submittedName>
        <fullName evidence="20">NPC intracellular cholesterol transporter 1 homolog 1b</fullName>
    </submittedName>
</protein>
<feature type="transmembrane region" description="Helical" evidence="15">
    <location>
        <begin position="1111"/>
        <end position="1130"/>
    </location>
</feature>
<dbReference type="GO" id="GO:0005886">
    <property type="term" value="C:plasma membrane"/>
    <property type="evidence" value="ECO:0007669"/>
    <property type="project" value="TreeGrafter"/>
</dbReference>
<feature type="transmembrane region" description="Helical" evidence="15">
    <location>
        <begin position="822"/>
        <end position="843"/>
    </location>
</feature>
<dbReference type="RefSeq" id="XP_016769432.1">
    <property type="nucleotide sequence ID" value="XM_016913943.2"/>
</dbReference>
<feature type="domain" description="SSD" evidence="17">
    <location>
        <begin position="605"/>
        <end position="771"/>
    </location>
</feature>
<organism evidence="18">
    <name type="scientific">Apis mellifera</name>
    <name type="common">Honeybee</name>
    <dbReference type="NCBI Taxonomy" id="7460"/>
    <lineage>
        <taxon>Eukaryota</taxon>
        <taxon>Metazoa</taxon>
        <taxon>Ecdysozoa</taxon>
        <taxon>Arthropoda</taxon>
        <taxon>Hexapoda</taxon>
        <taxon>Insecta</taxon>
        <taxon>Pterygota</taxon>
        <taxon>Neoptera</taxon>
        <taxon>Endopterygota</taxon>
        <taxon>Hymenoptera</taxon>
        <taxon>Apocrita</taxon>
        <taxon>Aculeata</taxon>
        <taxon>Apoidea</taxon>
        <taxon>Anthophila</taxon>
        <taxon>Apidae</taxon>
        <taxon>Apis</taxon>
    </lineage>
</organism>
<name>A0A7M7INC9_APIME</name>
<dbReference type="InterPro" id="IPR000731">
    <property type="entry name" value="SSD"/>
</dbReference>
<evidence type="ECO:0000313" key="18">
    <source>
        <dbReference type="EnsemblMetazoa" id="XP_016769432"/>
    </source>
</evidence>
<evidence type="ECO:0000256" key="2">
    <source>
        <dbReference type="ARBA" id="ARBA00005585"/>
    </source>
</evidence>
<feature type="transmembrane region" description="Helical" evidence="15">
    <location>
        <begin position="1213"/>
        <end position="1236"/>
    </location>
</feature>
<dbReference type="PROSITE" id="PS50156">
    <property type="entry name" value="SSD"/>
    <property type="match status" value="1"/>
</dbReference>